<dbReference type="InParanoid" id="A0A067QQT8"/>
<proteinExistence type="predicted"/>
<evidence type="ECO:0008006" key="3">
    <source>
        <dbReference type="Google" id="ProtNLM"/>
    </source>
</evidence>
<keyword evidence="2" id="KW-1185">Reference proteome</keyword>
<dbReference type="AlphaFoldDB" id="A0A067QQT8"/>
<protein>
    <recommendedName>
        <fullName evidence="3">DDE Tnp4 domain-containing protein</fullName>
    </recommendedName>
</protein>
<name>A0A067QQT8_ZOONE</name>
<reference evidence="1 2" key="1">
    <citation type="journal article" date="2014" name="Nat. Commun.">
        <title>Molecular traces of alternative social organization in a termite genome.</title>
        <authorList>
            <person name="Terrapon N."/>
            <person name="Li C."/>
            <person name="Robertson H.M."/>
            <person name="Ji L."/>
            <person name="Meng X."/>
            <person name="Booth W."/>
            <person name="Chen Z."/>
            <person name="Childers C.P."/>
            <person name="Glastad K.M."/>
            <person name="Gokhale K."/>
            <person name="Gowin J."/>
            <person name="Gronenberg W."/>
            <person name="Hermansen R.A."/>
            <person name="Hu H."/>
            <person name="Hunt B.G."/>
            <person name="Huylmans A.K."/>
            <person name="Khalil S.M."/>
            <person name="Mitchell R.D."/>
            <person name="Munoz-Torres M.C."/>
            <person name="Mustard J.A."/>
            <person name="Pan H."/>
            <person name="Reese J.T."/>
            <person name="Scharf M.E."/>
            <person name="Sun F."/>
            <person name="Vogel H."/>
            <person name="Xiao J."/>
            <person name="Yang W."/>
            <person name="Yang Z."/>
            <person name="Yang Z."/>
            <person name="Zhou J."/>
            <person name="Zhu J."/>
            <person name="Brent C.S."/>
            <person name="Elsik C.G."/>
            <person name="Goodisman M.A."/>
            <person name="Liberles D.A."/>
            <person name="Roe R.M."/>
            <person name="Vargo E.L."/>
            <person name="Vilcinskas A."/>
            <person name="Wang J."/>
            <person name="Bornberg-Bauer E."/>
            <person name="Korb J."/>
            <person name="Zhang G."/>
            <person name="Liebig J."/>
        </authorList>
    </citation>
    <scope>NUCLEOTIDE SEQUENCE [LARGE SCALE GENOMIC DNA]</scope>
    <source>
        <tissue evidence="1">Whole organism</tissue>
    </source>
</reference>
<dbReference type="Proteomes" id="UP000027135">
    <property type="component" value="Unassembled WGS sequence"/>
</dbReference>
<gene>
    <name evidence="1" type="ORF">L798_14450</name>
</gene>
<evidence type="ECO:0000313" key="2">
    <source>
        <dbReference type="Proteomes" id="UP000027135"/>
    </source>
</evidence>
<dbReference type="EMBL" id="KK853131">
    <property type="protein sequence ID" value="KDR10928.1"/>
    <property type="molecule type" value="Genomic_DNA"/>
</dbReference>
<dbReference type="OMA" id="HIVMACC"/>
<evidence type="ECO:0000313" key="1">
    <source>
        <dbReference type="EMBL" id="KDR10928.1"/>
    </source>
</evidence>
<sequence>MIESVFGIIVERFAVLQKPISFIDLTSVRHIVMACCALHNFLRSKIPNQYTPLQCLDDEDFETGNVTPGYRCNQFMDLERRQWYFPSQDAKLVRELFLEYFNNEGKVPWQDKFCF</sequence>
<accession>A0A067QQT8</accession>
<organism evidence="1 2">
    <name type="scientific">Zootermopsis nevadensis</name>
    <name type="common">Dampwood termite</name>
    <dbReference type="NCBI Taxonomy" id="136037"/>
    <lineage>
        <taxon>Eukaryota</taxon>
        <taxon>Metazoa</taxon>
        <taxon>Ecdysozoa</taxon>
        <taxon>Arthropoda</taxon>
        <taxon>Hexapoda</taxon>
        <taxon>Insecta</taxon>
        <taxon>Pterygota</taxon>
        <taxon>Neoptera</taxon>
        <taxon>Polyneoptera</taxon>
        <taxon>Dictyoptera</taxon>
        <taxon>Blattodea</taxon>
        <taxon>Blattoidea</taxon>
        <taxon>Termitoidae</taxon>
        <taxon>Termopsidae</taxon>
        <taxon>Zootermopsis</taxon>
    </lineage>
</organism>